<sequence>MATAQLCADLGGKVWKEPTDIPGTGRFAILGDPQGAMIGIMQLEPMDPPSPSSAWDQRNPGHGTWLDLTCPDPVEGLEFYRKLFGWRRNMQFPAGRAGTYFVFAHEGTRIGGAMGLGAGDCTPPPHWLPYFSVPALRPALEQVTRLGSAVLRGPIEVPGTAFTATVKDPQGAIFALVARSR</sequence>
<organism evidence="2 3">
    <name type="scientific">Rhodobacter aestuarii</name>
    <dbReference type="NCBI Taxonomy" id="453582"/>
    <lineage>
        <taxon>Bacteria</taxon>
        <taxon>Pseudomonadati</taxon>
        <taxon>Pseudomonadota</taxon>
        <taxon>Alphaproteobacteria</taxon>
        <taxon>Rhodobacterales</taxon>
        <taxon>Rhodobacter group</taxon>
        <taxon>Rhodobacter</taxon>
    </lineage>
</organism>
<dbReference type="InterPro" id="IPR004360">
    <property type="entry name" value="Glyas_Fos-R_dOase_dom"/>
</dbReference>
<dbReference type="InterPro" id="IPR052164">
    <property type="entry name" value="Anthracycline_SecMetBiosynth"/>
</dbReference>
<proteinExistence type="predicted"/>
<reference evidence="3" key="1">
    <citation type="submission" date="2017-01" db="EMBL/GenBank/DDBJ databases">
        <authorList>
            <person name="Varghese N."/>
            <person name="Submissions S."/>
        </authorList>
    </citation>
    <scope>NUCLEOTIDE SEQUENCE [LARGE SCALE GENOMIC DNA]</scope>
    <source>
        <strain evidence="3">DSM 19945</strain>
    </source>
</reference>
<dbReference type="Proteomes" id="UP000186221">
    <property type="component" value="Unassembled WGS sequence"/>
</dbReference>
<evidence type="ECO:0000313" key="3">
    <source>
        <dbReference type="Proteomes" id="UP000186221"/>
    </source>
</evidence>
<dbReference type="InterPro" id="IPR029068">
    <property type="entry name" value="Glyas_Bleomycin-R_OHBP_Dase"/>
</dbReference>
<protein>
    <recommendedName>
        <fullName evidence="1">VOC domain-containing protein</fullName>
    </recommendedName>
</protein>
<dbReference type="PANTHER" id="PTHR33993:SF14">
    <property type="entry name" value="GB|AAF24581.1"/>
    <property type="match status" value="1"/>
</dbReference>
<keyword evidence="3" id="KW-1185">Reference proteome</keyword>
<dbReference type="EMBL" id="FTOG01000007">
    <property type="protein sequence ID" value="SIS94112.1"/>
    <property type="molecule type" value="Genomic_DNA"/>
</dbReference>
<gene>
    <name evidence="2" type="ORF">SAMN05421580_10766</name>
</gene>
<dbReference type="Gene3D" id="3.10.180.10">
    <property type="entry name" value="2,3-Dihydroxybiphenyl 1,2-Dioxygenase, domain 1"/>
    <property type="match status" value="2"/>
</dbReference>
<feature type="domain" description="VOC" evidence="1">
    <location>
        <begin position="62"/>
        <end position="179"/>
    </location>
</feature>
<dbReference type="Pfam" id="PF00903">
    <property type="entry name" value="Glyoxalase"/>
    <property type="match status" value="1"/>
</dbReference>
<evidence type="ECO:0000259" key="1">
    <source>
        <dbReference type="PROSITE" id="PS51819"/>
    </source>
</evidence>
<dbReference type="CDD" id="cd07247">
    <property type="entry name" value="SgaA_N_like"/>
    <property type="match status" value="1"/>
</dbReference>
<dbReference type="STRING" id="453582.SAMN05421580_10766"/>
<dbReference type="PROSITE" id="PS51819">
    <property type="entry name" value="VOC"/>
    <property type="match status" value="1"/>
</dbReference>
<evidence type="ECO:0000313" key="2">
    <source>
        <dbReference type="EMBL" id="SIS94112.1"/>
    </source>
</evidence>
<dbReference type="SUPFAM" id="SSF54593">
    <property type="entry name" value="Glyoxalase/Bleomycin resistance protein/Dihydroxybiphenyl dioxygenase"/>
    <property type="match status" value="2"/>
</dbReference>
<accession>A0A1N7N700</accession>
<dbReference type="PANTHER" id="PTHR33993">
    <property type="entry name" value="GLYOXALASE-RELATED"/>
    <property type="match status" value="1"/>
</dbReference>
<dbReference type="AlphaFoldDB" id="A0A1N7N700"/>
<dbReference type="InterPro" id="IPR037523">
    <property type="entry name" value="VOC_core"/>
</dbReference>
<name>A0A1N7N700_9RHOB</name>
<dbReference type="RefSeq" id="WP_245826535.1">
    <property type="nucleotide sequence ID" value="NZ_FTOG01000007.1"/>
</dbReference>